<keyword evidence="6" id="KW-1133">Transmembrane helix</keyword>
<dbReference type="RefSeq" id="XP_018251692.1">
    <property type="nucleotide sequence ID" value="XM_018392197.1"/>
</dbReference>
<protein>
    <recommendedName>
        <fullName evidence="9">Dimethylaniline monooxygenase [N-oxide-forming] 2</fullName>
    </recommendedName>
</protein>
<dbReference type="GeneID" id="28953754"/>
<dbReference type="OrthoDB" id="10254665at2759"/>
<dbReference type="EMBL" id="DS231713">
    <property type="protein sequence ID" value="KNB13646.1"/>
    <property type="molecule type" value="Genomic_DNA"/>
</dbReference>
<accession>A0A0J9VSK3</accession>
<dbReference type="VEuPathDB" id="FungiDB:FOXG_12418"/>
<sequence length="603" mass="68815">MKVAVIGGGPSGLVTLKYLVRAHLNLDCEPIEARLFELEDSVGGAFAHRTYEDAELVSSKQLTTFSDFRCRVDRDFLSASDYVQYLRDYCSYFRLWPSIELGAKVRSVRAHSSQGYVIEYDKKSSELFRWRCDAVAVCAGLHREPNLPIIPGLNYVPEVMHSSDFKTRSQFGINKTVMIIGSGETGADVAYLAVNSPTKQVLMCHKDGFHFAPKRNPGPILLPILGRKPNPNEPGIPIDVSRANLFDTTYVHQALRNSMILWEYYNYYIKALLWVCSGTTSGMDQWVGEISQARHHPSKIFFNKSMKVCPYLSLPYRPRQPGPSLWLYALRSAFVQTPIPDTHGRQVDLAPLPKRINESGVVEFVDNGRPEYDRLKFRTIQPDVIVLCTGYQQTFPFLDNTHKTSTHHLSSYVRGIWRRDEPAMGFIGFVRPSLGAIPPLAEMQAQLWVLNLMAPHKLSKPKAEDEIHYKLHSKYDDRVTYGVDHESYAYQLAMDMNSAPGIVDIWRITQTIHITSLYRLLIIWAFGAHFNTKFRLIGPWAWEGAMEVLVSEELWHTITRRPVLFGHLLVSILPMAIFGPLSMAFFIYHSLLSYWQSLELHLL</sequence>
<dbReference type="RefSeq" id="XP_018251689.1">
    <property type="nucleotide sequence ID" value="XM_018392194.1"/>
</dbReference>
<dbReference type="RefSeq" id="XP_018251691.1">
    <property type="nucleotide sequence ID" value="XM_018392196.1"/>
</dbReference>
<feature type="transmembrane region" description="Helical" evidence="6">
    <location>
        <begin position="564"/>
        <end position="588"/>
    </location>
</feature>
<dbReference type="InterPro" id="IPR000960">
    <property type="entry name" value="Flavin_mOase"/>
</dbReference>
<keyword evidence="6" id="KW-0472">Membrane</keyword>
<dbReference type="PIRSF" id="PIRSF000332">
    <property type="entry name" value="FMO"/>
    <property type="match status" value="1"/>
</dbReference>
<dbReference type="GO" id="GO:0004499">
    <property type="term" value="F:N,N-dimethylaniline monooxygenase activity"/>
    <property type="evidence" value="ECO:0007669"/>
    <property type="project" value="InterPro"/>
</dbReference>
<dbReference type="RefSeq" id="XP_018251690.1">
    <property type="nucleotide sequence ID" value="XM_018392195.1"/>
</dbReference>
<dbReference type="Pfam" id="PF00743">
    <property type="entry name" value="FMO-like"/>
    <property type="match status" value="2"/>
</dbReference>
<name>A0A0J9VSK3_FUSO4</name>
<organism evidence="7 8">
    <name type="scientific">Fusarium oxysporum f. sp. lycopersici (strain 4287 / CBS 123668 / FGSC 9935 / NRRL 34936)</name>
    <name type="common">Fusarium vascular wilt of tomato</name>
    <dbReference type="NCBI Taxonomy" id="426428"/>
    <lineage>
        <taxon>Eukaryota</taxon>
        <taxon>Fungi</taxon>
        <taxon>Dikarya</taxon>
        <taxon>Ascomycota</taxon>
        <taxon>Pezizomycotina</taxon>
        <taxon>Sordariomycetes</taxon>
        <taxon>Hypocreomycetidae</taxon>
        <taxon>Hypocreales</taxon>
        <taxon>Nectriaceae</taxon>
        <taxon>Fusarium</taxon>
        <taxon>Fusarium oxysporum species complex</taxon>
    </lineage>
</organism>
<proteinExistence type="inferred from homology"/>
<keyword evidence="2" id="KW-0285">Flavoprotein</keyword>
<keyword evidence="5" id="KW-0560">Oxidoreductase</keyword>
<gene>
    <name evidence="7" type="ORF">FOXG_12418</name>
</gene>
<dbReference type="SUPFAM" id="SSF51905">
    <property type="entry name" value="FAD/NAD(P)-binding domain"/>
    <property type="match status" value="2"/>
</dbReference>
<keyword evidence="4" id="KW-0521">NADP</keyword>
<dbReference type="PRINTS" id="PR00368">
    <property type="entry name" value="FADPNR"/>
</dbReference>
<evidence type="ECO:0000256" key="5">
    <source>
        <dbReference type="ARBA" id="ARBA00023002"/>
    </source>
</evidence>
<evidence type="ECO:0000256" key="2">
    <source>
        <dbReference type="ARBA" id="ARBA00022630"/>
    </source>
</evidence>
<evidence type="ECO:0000313" key="8">
    <source>
        <dbReference type="Proteomes" id="UP000009097"/>
    </source>
</evidence>
<dbReference type="KEGG" id="fox:FOXG_12418"/>
<dbReference type="InterPro" id="IPR050346">
    <property type="entry name" value="FMO-like"/>
</dbReference>
<evidence type="ECO:0000256" key="3">
    <source>
        <dbReference type="ARBA" id="ARBA00022827"/>
    </source>
</evidence>
<dbReference type="InterPro" id="IPR036188">
    <property type="entry name" value="FAD/NAD-bd_sf"/>
</dbReference>
<evidence type="ECO:0000256" key="4">
    <source>
        <dbReference type="ARBA" id="ARBA00022857"/>
    </source>
</evidence>
<dbReference type="EMBL" id="DS231713">
    <property type="protein sequence ID" value="KNB13644.1"/>
    <property type="molecule type" value="Genomic_DNA"/>
</dbReference>
<dbReference type="InterPro" id="IPR020946">
    <property type="entry name" value="Flavin_mOase-like"/>
</dbReference>
<keyword evidence="6" id="KW-0812">Transmembrane</keyword>
<dbReference type="GO" id="GO:0050661">
    <property type="term" value="F:NADP binding"/>
    <property type="evidence" value="ECO:0007669"/>
    <property type="project" value="InterPro"/>
</dbReference>
<evidence type="ECO:0000256" key="1">
    <source>
        <dbReference type="ARBA" id="ARBA00009183"/>
    </source>
</evidence>
<keyword evidence="3" id="KW-0274">FAD</keyword>
<dbReference type="EMBL" id="DS231713">
    <property type="protein sequence ID" value="KNB13645.1"/>
    <property type="molecule type" value="Genomic_DNA"/>
</dbReference>
<evidence type="ECO:0000256" key="6">
    <source>
        <dbReference type="SAM" id="Phobius"/>
    </source>
</evidence>
<dbReference type="AlphaFoldDB" id="A0A0J9VSK3"/>
<dbReference type="EMBL" id="DS231713">
    <property type="protein sequence ID" value="KNB13647.1"/>
    <property type="molecule type" value="Genomic_DNA"/>
</dbReference>
<dbReference type="PANTHER" id="PTHR23023">
    <property type="entry name" value="DIMETHYLANILINE MONOOXYGENASE"/>
    <property type="match status" value="1"/>
</dbReference>
<reference evidence="7" key="2">
    <citation type="journal article" date="2010" name="Nature">
        <title>Comparative genomics reveals mobile pathogenicity chromosomes in Fusarium.</title>
        <authorList>
            <person name="Ma L.J."/>
            <person name="van der Does H.C."/>
            <person name="Borkovich K.A."/>
            <person name="Coleman J.J."/>
            <person name="Daboussi M.J."/>
            <person name="Di Pietro A."/>
            <person name="Dufresne M."/>
            <person name="Freitag M."/>
            <person name="Grabherr M."/>
            <person name="Henrissat B."/>
            <person name="Houterman P.M."/>
            <person name="Kang S."/>
            <person name="Shim W.B."/>
            <person name="Woloshuk C."/>
            <person name="Xie X."/>
            <person name="Xu J.R."/>
            <person name="Antoniw J."/>
            <person name="Baker S.E."/>
            <person name="Bluhm B.H."/>
            <person name="Breakspear A."/>
            <person name="Brown D.W."/>
            <person name="Butchko R.A."/>
            <person name="Chapman S."/>
            <person name="Coulson R."/>
            <person name="Coutinho P.M."/>
            <person name="Danchin E.G."/>
            <person name="Diener A."/>
            <person name="Gale L.R."/>
            <person name="Gardiner D.M."/>
            <person name="Goff S."/>
            <person name="Hammond-Kosack K.E."/>
            <person name="Hilburn K."/>
            <person name="Hua-Van A."/>
            <person name="Jonkers W."/>
            <person name="Kazan K."/>
            <person name="Kodira C.D."/>
            <person name="Koehrsen M."/>
            <person name="Kumar L."/>
            <person name="Lee Y.H."/>
            <person name="Li L."/>
            <person name="Manners J.M."/>
            <person name="Miranda-Saavedra D."/>
            <person name="Mukherjee M."/>
            <person name="Park G."/>
            <person name="Park J."/>
            <person name="Park S.Y."/>
            <person name="Proctor R.H."/>
            <person name="Regev A."/>
            <person name="Ruiz-Roldan M.C."/>
            <person name="Sain D."/>
            <person name="Sakthikumar S."/>
            <person name="Sykes S."/>
            <person name="Schwartz D.C."/>
            <person name="Turgeon B.G."/>
            <person name="Wapinski I."/>
            <person name="Yoder O."/>
            <person name="Young S."/>
            <person name="Zeng Q."/>
            <person name="Zhou S."/>
            <person name="Galagan J."/>
            <person name="Cuomo C.A."/>
            <person name="Kistler H.C."/>
            <person name="Rep M."/>
        </authorList>
    </citation>
    <scope>NUCLEOTIDE SEQUENCE [LARGE SCALE GENOMIC DNA]</scope>
    <source>
        <strain evidence="7">4287</strain>
    </source>
</reference>
<reference evidence="7" key="1">
    <citation type="submission" date="2007-04" db="EMBL/GenBank/DDBJ databases">
        <authorList>
            <consortium name="The Broad Institute Genome Sequencing Platform"/>
            <person name="Birren B."/>
            <person name="Lander E."/>
            <person name="Galagan J."/>
            <person name="Nusbaum C."/>
            <person name="Devon K."/>
            <person name="Ma L.-J."/>
            <person name="Jaffe D."/>
            <person name="Butler J."/>
            <person name="Alvarez P."/>
            <person name="Gnerre S."/>
            <person name="Grabherr M."/>
            <person name="Kleber M."/>
            <person name="Mauceli E."/>
            <person name="Brockman W."/>
            <person name="MacCallum I.A."/>
            <person name="Young S."/>
            <person name="LaButti K."/>
            <person name="DeCaprio D."/>
            <person name="Crawford M."/>
            <person name="Koehrsen M."/>
            <person name="Engels R."/>
            <person name="Montgomery P."/>
            <person name="Pearson M."/>
            <person name="Howarth C."/>
            <person name="Larson L."/>
            <person name="White J."/>
            <person name="O'Leary S."/>
            <person name="Kodira C."/>
            <person name="Zeng Q."/>
            <person name="Yandava C."/>
            <person name="Alvarado L."/>
            <person name="Kistler C."/>
            <person name="Shim W.-B."/>
            <person name="Kang S."/>
            <person name="Woloshuk C."/>
        </authorList>
    </citation>
    <scope>NUCLEOTIDE SEQUENCE</scope>
    <source>
        <strain evidence="7">4287</strain>
    </source>
</reference>
<evidence type="ECO:0000313" key="7">
    <source>
        <dbReference type="EMBL" id="KNB13645.1"/>
    </source>
</evidence>
<comment type="similarity">
    <text evidence="1">Belongs to the FMO family.</text>
</comment>
<dbReference type="Gene3D" id="3.50.50.60">
    <property type="entry name" value="FAD/NAD(P)-binding domain"/>
    <property type="match status" value="2"/>
</dbReference>
<evidence type="ECO:0008006" key="9">
    <source>
        <dbReference type="Google" id="ProtNLM"/>
    </source>
</evidence>
<dbReference type="Proteomes" id="UP000009097">
    <property type="component" value="Unassembled WGS sequence"/>
</dbReference>
<dbReference type="GO" id="GO:0050660">
    <property type="term" value="F:flavin adenine dinucleotide binding"/>
    <property type="evidence" value="ECO:0007669"/>
    <property type="project" value="InterPro"/>
</dbReference>